<sequence>MNKSLTAQDTFLSSLHPAKFDFALIQEPLPHPTRNRRQGHKNFNTRKHKDSDIILEAYTLNSLDLTGIEITRGDEVIRVINVYNACDHNETLVVLRQYLANATRHTPNNDPIHYVWAGNFNRHHPLWDEDRNQHLFTNRNLRLADPLLQMLARHSMVMVLPKNIPTLKAHSTGNYTRVDNVFCSADLAKSFTLCNTAPTLRPPCTDHMPILSELIINVGTCAQTPRRVWRAADWKGFRNTLATHLEAHPPKPLRSPGDIEAEIETIDTAINIAVDKHVPLAKPCPHTKRWWNPKLTDERRVTQKMQRISYAHRHIPEHPAHEMARTLRNRLSRSIRDAKERHWNKWLQGLSKKDVWTAQKLVTGPATDGGRARIPNLQIAGGGNAARSAVTNEDKALMFHSEFFLPKPIQSLVPFGATYPEPAYKWKPLSDAVIYAAVARLQPYKARQPGSVPNCVYIHNAGQLVPRLGRVFRAGDKLSYYPQGWNTIHTVVLRKPGKSDYRNPNSYRPIVLSKDHMSLENAARNLQVTAEAELAGILPKTQFGARPGRSTTDAIHSVVKISKDAWRKGKVASLLCMDVKGAFPSVDLDMLTHELRMAGIPKEHTEWLKRRYNGRTSTIAFDDYISPPVSVANGLDQGDPHSGFLWMVYNSGLAGIPKEKHDVLDAHAGLLPIHLLAQKVRQRAALRLATVGNSHPLNKAARNAAARYVKRHRTPLHELMHEFDLDPAGMETIEPMRQRAEWKPVATIAPRSTKEAAIEQEKGDMAEWKVFTDGSGIHGHIGAAAVLYRGGRLIKTARKHLGTDAHHTVYEGEGVGLNLAVGLLIQQRNVQGNVSIYVDNTAAIDATANRDPNPSHYIWDALDLRLRELRRTHPNAKVTFCWLPGHVDIQGNEEADKQAKMAAEQLLTNRAEADKLLHKSLRGTLPRSKSAAAQHYNALLQARANDGWKASPRYNKLKSLLRKTPTESFQKLIRKIPRQQATILFQLRAGHVPLARYLHRIGKTDSPTCPYCHRADETVAHYLLACPAHEEERRRMNEMGGRSTLSVARLLTDPKTIPHLMRYLAETRRFAKTHGTLELGDEDTTDQGT</sequence>
<dbReference type="Proteomes" id="UP001295794">
    <property type="component" value="Unassembled WGS sequence"/>
</dbReference>
<organism evidence="2 3">
    <name type="scientific">Mycena citricolor</name>
    <dbReference type="NCBI Taxonomy" id="2018698"/>
    <lineage>
        <taxon>Eukaryota</taxon>
        <taxon>Fungi</taxon>
        <taxon>Dikarya</taxon>
        <taxon>Basidiomycota</taxon>
        <taxon>Agaricomycotina</taxon>
        <taxon>Agaricomycetes</taxon>
        <taxon>Agaricomycetidae</taxon>
        <taxon>Agaricales</taxon>
        <taxon>Marasmiineae</taxon>
        <taxon>Mycenaceae</taxon>
        <taxon>Mycena</taxon>
    </lineage>
</organism>
<dbReference type="InterPro" id="IPR036691">
    <property type="entry name" value="Endo/exonu/phosph_ase_sf"/>
</dbReference>
<dbReference type="CDD" id="cd09276">
    <property type="entry name" value="Rnase_HI_RT_non_LTR"/>
    <property type="match status" value="1"/>
</dbReference>
<dbReference type="PANTHER" id="PTHR33481">
    <property type="entry name" value="REVERSE TRANSCRIPTASE"/>
    <property type="match status" value="1"/>
</dbReference>
<dbReference type="InterPro" id="IPR036397">
    <property type="entry name" value="RNaseH_sf"/>
</dbReference>
<gene>
    <name evidence="2" type="ORF">MYCIT1_LOCUS31414</name>
</gene>
<protein>
    <recommendedName>
        <fullName evidence="1">RNase H type-1 domain-containing protein</fullName>
    </recommendedName>
</protein>
<evidence type="ECO:0000313" key="3">
    <source>
        <dbReference type="Proteomes" id="UP001295794"/>
    </source>
</evidence>
<feature type="domain" description="RNase H type-1" evidence="1">
    <location>
        <begin position="764"/>
        <end position="904"/>
    </location>
</feature>
<name>A0AAD2HR00_9AGAR</name>
<dbReference type="AlphaFoldDB" id="A0AAD2HR00"/>
<dbReference type="PANTHER" id="PTHR33481:SF1">
    <property type="entry name" value="ENDONUCLEASE_EXONUCLEASE_PHOSPHATASE DOMAIN-CONTAINING PROTEIN-RELATED"/>
    <property type="match status" value="1"/>
</dbReference>
<dbReference type="Pfam" id="PF14529">
    <property type="entry name" value="Exo_endo_phos_2"/>
    <property type="match status" value="1"/>
</dbReference>
<dbReference type="GO" id="GO:0003676">
    <property type="term" value="F:nucleic acid binding"/>
    <property type="evidence" value="ECO:0007669"/>
    <property type="project" value="InterPro"/>
</dbReference>
<dbReference type="Gene3D" id="3.30.420.10">
    <property type="entry name" value="Ribonuclease H-like superfamily/Ribonuclease H"/>
    <property type="match status" value="1"/>
</dbReference>
<evidence type="ECO:0000259" key="1">
    <source>
        <dbReference type="PROSITE" id="PS50879"/>
    </source>
</evidence>
<dbReference type="InterPro" id="IPR012337">
    <property type="entry name" value="RNaseH-like_sf"/>
</dbReference>
<dbReference type="InterPro" id="IPR002156">
    <property type="entry name" value="RNaseH_domain"/>
</dbReference>
<proteinExistence type="predicted"/>
<dbReference type="Pfam" id="PF00078">
    <property type="entry name" value="RVT_1"/>
    <property type="match status" value="1"/>
</dbReference>
<accession>A0AAD2HR00</accession>
<evidence type="ECO:0000313" key="2">
    <source>
        <dbReference type="EMBL" id="CAK5280784.1"/>
    </source>
</evidence>
<dbReference type="InterPro" id="IPR005135">
    <property type="entry name" value="Endo/exonuclease/phosphatase"/>
</dbReference>
<reference evidence="2" key="1">
    <citation type="submission" date="2023-11" db="EMBL/GenBank/DDBJ databases">
        <authorList>
            <person name="De Vega J J."/>
            <person name="De Vega J J."/>
        </authorList>
    </citation>
    <scope>NUCLEOTIDE SEQUENCE</scope>
</reference>
<dbReference type="PROSITE" id="PS50879">
    <property type="entry name" value="RNASE_H_1"/>
    <property type="match status" value="1"/>
</dbReference>
<keyword evidence="3" id="KW-1185">Reference proteome</keyword>
<dbReference type="SUPFAM" id="SSF56219">
    <property type="entry name" value="DNase I-like"/>
    <property type="match status" value="1"/>
</dbReference>
<dbReference type="InterPro" id="IPR000477">
    <property type="entry name" value="RT_dom"/>
</dbReference>
<dbReference type="SUPFAM" id="SSF53098">
    <property type="entry name" value="Ribonuclease H-like"/>
    <property type="match status" value="1"/>
</dbReference>
<dbReference type="EMBL" id="CAVNYO010000440">
    <property type="protein sequence ID" value="CAK5280784.1"/>
    <property type="molecule type" value="Genomic_DNA"/>
</dbReference>
<dbReference type="GO" id="GO:0004523">
    <property type="term" value="F:RNA-DNA hybrid ribonuclease activity"/>
    <property type="evidence" value="ECO:0007669"/>
    <property type="project" value="InterPro"/>
</dbReference>
<comment type="caution">
    <text evidence="2">The sequence shown here is derived from an EMBL/GenBank/DDBJ whole genome shotgun (WGS) entry which is preliminary data.</text>
</comment>
<dbReference type="Gene3D" id="3.60.10.10">
    <property type="entry name" value="Endonuclease/exonuclease/phosphatase"/>
    <property type="match status" value="1"/>
</dbReference>